<dbReference type="RefSeq" id="WP_065728946.1">
    <property type="nucleotide sequence ID" value="NZ_CP016428.1"/>
</dbReference>
<accession>A0A1B1UG56</accession>
<feature type="region of interest" description="Disordered" evidence="1">
    <location>
        <begin position="1"/>
        <end position="23"/>
    </location>
</feature>
<keyword evidence="3" id="KW-1185">Reference proteome</keyword>
<dbReference type="AlphaFoldDB" id="A0A1B1UG56"/>
<proteinExistence type="predicted"/>
<protein>
    <submittedName>
        <fullName evidence="2">Uncharacterized protein</fullName>
    </submittedName>
</protein>
<organism evidence="2 3">
    <name type="scientific">Bradyrhizobium icense</name>
    <dbReference type="NCBI Taxonomy" id="1274631"/>
    <lineage>
        <taxon>Bacteria</taxon>
        <taxon>Pseudomonadati</taxon>
        <taxon>Pseudomonadota</taxon>
        <taxon>Alphaproteobacteria</taxon>
        <taxon>Hyphomicrobiales</taxon>
        <taxon>Nitrobacteraceae</taxon>
        <taxon>Bradyrhizobium</taxon>
    </lineage>
</organism>
<dbReference type="KEGG" id="bic:LMTR13_17610"/>
<evidence type="ECO:0000313" key="3">
    <source>
        <dbReference type="Proteomes" id="UP000092839"/>
    </source>
</evidence>
<gene>
    <name evidence="2" type="ORF">LMTR13_17610</name>
</gene>
<name>A0A1B1UG56_9BRAD</name>
<dbReference type="OrthoDB" id="8241816at2"/>
<sequence length="73" mass="8327">MADKTSDAGHFARDPRTTAATENSMNALKPIMLFQVSMLGMWAHSIERFADNYKKALDETRWETVRQETHGVN</sequence>
<dbReference type="Proteomes" id="UP000092839">
    <property type="component" value="Chromosome"/>
</dbReference>
<dbReference type="EMBL" id="CP016428">
    <property type="protein sequence ID" value="ANW01713.1"/>
    <property type="molecule type" value="Genomic_DNA"/>
</dbReference>
<reference evidence="2 3" key="1">
    <citation type="submission" date="2016-07" db="EMBL/GenBank/DDBJ databases">
        <title>Complete genome sequence of Bradyrhizobium icense LMTR 13T, a potential inoculant strain isolated from lima bean (Phaseolus lunatus) in Peru.</title>
        <authorList>
            <person name="Ormeno-Orrillo E."/>
            <person name="Duran D."/>
            <person name="Rogel M.A."/>
            <person name="Rey L."/>
            <person name="Imperial J."/>
            <person name="Ruiz-Argueso T."/>
            <person name="Martinez-Romero E."/>
        </authorList>
    </citation>
    <scope>NUCLEOTIDE SEQUENCE [LARGE SCALE GENOMIC DNA]</scope>
    <source>
        <strain evidence="2 3">LMTR 13</strain>
    </source>
</reference>
<evidence type="ECO:0000313" key="2">
    <source>
        <dbReference type="EMBL" id="ANW01713.1"/>
    </source>
</evidence>
<evidence type="ECO:0000256" key="1">
    <source>
        <dbReference type="SAM" id="MobiDB-lite"/>
    </source>
</evidence>
<feature type="compositionally biased region" description="Basic and acidic residues" evidence="1">
    <location>
        <begin position="1"/>
        <end position="16"/>
    </location>
</feature>